<comment type="caution">
    <text evidence="2">The sequence shown here is derived from an EMBL/GenBank/DDBJ whole genome shotgun (WGS) entry which is preliminary data.</text>
</comment>
<name>A0A7Y9PIA0_9BACT</name>
<proteinExistence type="predicted"/>
<protein>
    <submittedName>
        <fullName evidence="2">Uncharacterized protein</fullName>
    </submittedName>
</protein>
<organism evidence="2 3">
    <name type="scientific">Granulicella arctica</name>
    <dbReference type="NCBI Taxonomy" id="940613"/>
    <lineage>
        <taxon>Bacteria</taxon>
        <taxon>Pseudomonadati</taxon>
        <taxon>Acidobacteriota</taxon>
        <taxon>Terriglobia</taxon>
        <taxon>Terriglobales</taxon>
        <taxon>Acidobacteriaceae</taxon>
        <taxon>Granulicella</taxon>
    </lineage>
</organism>
<keyword evidence="1" id="KW-1133">Transmembrane helix</keyword>
<dbReference type="RefSeq" id="WP_179491632.1">
    <property type="nucleotide sequence ID" value="NZ_JACCCW010000002.1"/>
</dbReference>
<reference evidence="2 3" key="1">
    <citation type="submission" date="2020-07" db="EMBL/GenBank/DDBJ databases">
        <title>Genomic Encyclopedia of Type Strains, Phase IV (KMG-V): Genome sequencing to study the core and pangenomes of soil and plant-associated prokaryotes.</title>
        <authorList>
            <person name="Whitman W."/>
        </authorList>
    </citation>
    <scope>NUCLEOTIDE SEQUENCE [LARGE SCALE GENOMIC DNA]</scope>
    <source>
        <strain evidence="2 3">X4EP2</strain>
    </source>
</reference>
<evidence type="ECO:0000313" key="3">
    <source>
        <dbReference type="Proteomes" id="UP000589520"/>
    </source>
</evidence>
<evidence type="ECO:0000313" key="2">
    <source>
        <dbReference type="EMBL" id="NYF80327.1"/>
    </source>
</evidence>
<accession>A0A7Y9PIA0</accession>
<dbReference type="EMBL" id="JACCCW010000002">
    <property type="protein sequence ID" value="NYF80327.1"/>
    <property type="molecule type" value="Genomic_DNA"/>
</dbReference>
<feature type="transmembrane region" description="Helical" evidence="1">
    <location>
        <begin position="33"/>
        <end position="50"/>
    </location>
</feature>
<evidence type="ECO:0000256" key="1">
    <source>
        <dbReference type="SAM" id="Phobius"/>
    </source>
</evidence>
<keyword evidence="3" id="KW-1185">Reference proteome</keyword>
<sequence>MRLVGCLLLLSGWLIVLAALVMLAGLQERTAFVSAGIAVEVLGLILLTQADKALLRSQG</sequence>
<gene>
    <name evidence="2" type="ORF">HDF17_002647</name>
</gene>
<dbReference type="Proteomes" id="UP000589520">
    <property type="component" value="Unassembled WGS sequence"/>
</dbReference>
<dbReference type="AlphaFoldDB" id="A0A7Y9PIA0"/>
<keyword evidence="1" id="KW-0472">Membrane</keyword>
<keyword evidence="1" id="KW-0812">Transmembrane</keyword>